<reference evidence="3" key="1">
    <citation type="submission" date="2016-10" db="EMBL/GenBank/DDBJ databases">
        <authorList>
            <person name="Wegmann U."/>
        </authorList>
    </citation>
    <scope>NUCLEOTIDE SEQUENCE [LARGE SCALE GENOMIC DNA]</scope>
</reference>
<accession>A0A1K1LJV8</accession>
<dbReference type="KEGG" id="dpg:DESPIGER_1941"/>
<keyword evidence="3" id="KW-1185">Reference proteome</keyword>
<gene>
    <name evidence="2" type="ORF">DESPIGER_1941</name>
</gene>
<protein>
    <submittedName>
        <fullName evidence="2">Uncharacterized protein</fullName>
    </submittedName>
</protein>
<dbReference type="Proteomes" id="UP000186323">
    <property type="component" value="Chromosome I"/>
</dbReference>
<evidence type="ECO:0000256" key="1">
    <source>
        <dbReference type="SAM" id="Phobius"/>
    </source>
</evidence>
<proteinExistence type="predicted"/>
<evidence type="ECO:0000313" key="2">
    <source>
        <dbReference type="EMBL" id="SFV73766.1"/>
    </source>
</evidence>
<name>A0A1K1LJV8_9BACT</name>
<dbReference type="EMBL" id="LT630450">
    <property type="protein sequence ID" value="SFV73766.1"/>
    <property type="molecule type" value="Genomic_DNA"/>
</dbReference>
<feature type="transmembrane region" description="Helical" evidence="1">
    <location>
        <begin position="75"/>
        <end position="94"/>
    </location>
</feature>
<sequence>MFRHCHTSTWFVVSHRVMCLRHDAWGRSSPEPHTTKRRRGGLVLRPAHASGVPPQVLFPVRRSQTGDRRRSSRRCWTSGTAGCNAVLLLLAYFFGDDNRCFL</sequence>
<dbReference type="AlphaFoldDB" id="A0A1K1LJV8"/>
<keyword evidence="1" id="KW-1133">Transmembrane helix</keyword>
<organism evidence="2 3">
    <name type="scientific">Desulfovibrio piger</name>
    <dbReference type="NCBI Taxonomy" id="901"/>
    <lineage>
        <taxon>Bacteria</taxon>
        <taxon>Pseudomonadati</taxon>
        <taxon>Thermodesulfobacteriota</taxon>
        <taxon>Desulfovibrionia</taxon>
        <taxon>Desulfovibrionales</taxon>
        <taxon>Desulfovibrionaceae</taxon>
        <taxon>Desulfovibrio</taxon>
    </lineage>
</organism>
<keyword evidence="1" id="KW-0812">Transmembrane</keyword>
<evidence type="ECO:0000313" key="3">
    <source>
        <dbReference type="Proteomes" id="UP000186323"/>
    </source>
</evidence>
<keyword evidence="1" id="KW-0472">Membrane</keyword>